<reference evidence="2 3" key="1">
    <citation type="submission" date="2017-06" db="EMBL/GenBank/DDBJ databases">
        <title>Comparative genomic analysis of Ambrosia Fusariam Clade fungi.</title>
        <authorList>
            <person name="Stajich J.E."/>
            <person name="Carrillo J."/>
            <person name="Kijimoto T."/>
            <person name="Eskalen A."/>
            <person name="O'Donnell K."/>
            <person name="Kasson M."/>
        </authorList>
    </citation>
    <scope>NUCLEOTIDE SEQUENCE [LARGE SCALE GENOMIC DNA]</scope>
    <source>
        <strain evidence="2 3">UCR1854</strain>
    </source>
</reference>
<proteinExistence type="predicted"/>
<dbReference type="AlphaFoldDB" id="A0A430LYD0"/>
<evidence type="ECO:0008006" key="4">
    <source>
        <dbReference type="Google" id="ProtNLM"/>
    </source>
</evidence>
<dbReference type="Proteomes" id="UP000287124">
    <property type="component" value="Unassembled WGS sequence"/>
</dbReference>
<name>A0A430LYD0_9HYPO</name>
<evidence type="ECO:0000313" key="3">
    <source>
        <dbReference type="Proteomes" id="UP000287124"/>
    </source>
</evidence>
<keyword evidence="3" id="KW-1185">Reference proteome</keyword>
<feature type="region of interest" description="Disordered" evidence="1">
    <location>
        <begin position="184"/>
        <end position="204"/>
    </location>
</feature>
<evidence type="ECO:0000313" key="2">
    <source>
        <dbReference type="EMBL" id="RTE80722.1"/>
    </source>
</evidence>
<sequence length="857" mass="95992">MEVLGAVAGTLQLIQALSKGLDEVRKVYHEIKHQDETLKEFDADIKQMEMTLSAFEVVVRTASNSKVQIPDGLDLEEIKDALENGKRTFLSLAKIFDYIKKKSRHDGGQIQGQVRVHRAWRKTAPTISHLRARMSTFTLMMQTPVILLKIEISQCKANSASHQVNTLTDHILDLKDSIDRLRHHASDAQQRQGNPDPASLSRQSVKDTINDSNELVNLATSILETATTVGASIQTRIGVSTGKRARALRHSRTKRTSNQASLSNVYNPALAVQATLSLVGVPLSTGERESISTWRDNVITNQGGDAGSSDLGPRTTEARAPNLFPQQPHVYQEPDPILDAAMHLISPHFEDICSSVAEIFKSHLGNNRALPWMNTTRQDLLKAGNFQLPRTSKIQDVWLFLDAMFRTNLSQSLGDGTRSNPFVSSPSLMEARFLMGRTSYQRGNLVTAAPLLIIFASNEKARIQSSGALDGPSHVCRPETERSLLCGKLLCQLDPFSFYGPKSLFCSKCEGKSAWPYLPMVFARLALYKYSRGAMELPDHFDHFAKLFVLDCFSVMGHMVEDNFGTLAVASAVIEMMQQTDVPFEINKVPMRVYMTWEGSLPYFQSQQTKMLVLAETDPEASAKLGLNLLRRHYRRIDYSQEIDDRRDPPALYQRIRGMLVESGGKLWAQATSRQNGTHTRFPVLELLVTSTPRLQWGVFGAAEEIRYLLGLMKTEDPSFGWCLDELSYLIRAAIVAGNPMAVAILMHSQIKSDHSVEWPLLFQYSMQGLGTLSKDTLRVEVDTAHWTAIQTMIQCLPLHSIPEMICSSDFQLSEIYSELSWYPYGYVQCVVPLGFSVGSKSRDAEERWFGGERRRG</sequence>
<protein>
    <recommendedName>
        <fullName evidence="4">Fungal N-terminal domain-containing protein</fullName>
    </recommendedName>
</protein>
<dbReference type="EMBL" id="MIKF01000052">
    <property type="protein sequence ID" value="RTE80722.1"/>
    <property type="molecule type" value="Genomic_DNA"/>
</dbReference>
<organism evidence="2 3">
    <name type="scientific">Fusarium euwallaceae</name>
    <dbReference type="NCBI Taxonomy" id="1147111"/>
    <lineage>
        <taxon>Eukaryota</taxon>
        <taxon>Fungi</taxon>
        <taxon>Dikarya</taxon>
        <taxon>Ascomycota</taxon>
        <taxon>Pezizomycotina</taxon>
        <taxon>Sordariomycetes</taxon>
        <taxon>Hypocreomycetidae</taxon>
        <taxon>Hypocreales</taxon>
        <taxon>Nectriaceae</taxon>
        <taxon>Fusarium</taxon>
        <taxon>Fusarium solani species complex</taxon>
    </lineage>
</organism>
<accession>A0A430LYD0</accession>
<gene>
    <name evidence="2" type="ORF">BHE90_004768</name>
</gene>
<evidence type="ECO:0000256" key="1">
    <source>
        <dbReference type="SAM" id="MobiDB-lite"/>
    </source>
</evidence>
<comment type="caution">
    <text evidence="2">The sequence shown here is derived from an EMBL/GenBank/DDBJ whole genome shotgun (WGS) entry which is preliminary data.</text>
</comment>